<dbReference type="HOGENOM" id="CLU_1209975_0_0_1"/>
<reference evidence="3" key="1">
    <citation type="journal article" date="2013" name="Ind. Biotechnol.">
        <title>Comparative genomics analysis of Trichoderma reesei strains.</title>
        <authorList>
            <person name="Koike H."/>
            <person name="Aerts A."/>
            <person name="LaButti K."/>
            <person name="Grigoriev I.V."/>
            <person name="Baker S.E."/>
        </authorList>
    </citation>
    <scope>NUCLEOTIDE SEQUENCE [LARGE SCALE GENOMIC DNA]</scope>
    <source>
        <strain evidence="3">ATCC 56765 / BCRC 32924 / NRRL 11460 / Rut C-30</strain>
    </source>
</reference>
<organism evidence="2 3">
    <name type="scientific">Hypocrea jecorina (strain ATCC 56765 / BCRC 32924 / NRRL 11460 / Rut C-30)</name>
    <name type="common">Trichoderma reesei</name>
    <dbReference type="NCBI Taxonomy" id="1344414"/>
    <lineage>
        <taxon>Eukaryota</taxon>
        <taxon>Fungi</taxon>
        <taxon>Dikarya</taxon>
        <taxon>Ascomycota</taxon>
        <taxon>Pezizomycotina</taxon>
        <taxon>Sordariomycetes</taxon>
        <taxon>Hypocreomycetidae</taxon>
        <taxon>Hypocreales</taxon>
        <taxon>Hypocreaceae</taxon>
        <taxon>Trichoderma</taxon>
    </lineage>
</organism>
<name>A0A024S2W0_HYPJR</name>
<dbReference type="KEGG" id="trr:M419DRAFT_85546"/>
<dbReference type="EMBL" id="KI911155">
    <property type="protein sequence ID" value="ETR99678.1"/>
    <property type="molecule type" value="Genomic_DNA"/>
</dbReference>
<gene>
    <name evidence="2" type="ORF">M419DRAFT_85546</name>
</gene>
<evidence type="ECO:0000256" key="1">
    <source>
        <dbReference type="SAM" id="MobiDB-lite"/>
    </source>
</evidence>
<dbReference type="OrthoDB" id="10530143at2759"/>
<proteinExistence type="predicted"/>
<dbReference type="AlphaFoldDB" id="A0A024S2W0"/>
<evidence type="ECO:0000313" key="2">
    <source>
        <dbReference type="EMBL" id="ETR99678.1"/>
    </source>
</evidence>
<accession>A0A024S2W0</accession>
<protein>
    <submittedName>
        <fullName evidence="2">Uncharacterized protein</fullName>
    </submittedName>
</protein>
<dbReference type="Proteomes" id="UP000024376">
    <property type="component" value="Unassembled WGS sequence"/>
</dbReference>
<evidence type="ECO:0000313" key="3">
    <source>
        <dbReference type="Proteomes" id="UP000024376"/>
    </source>
</evidence>
<sequence length="229" mass="25187">MGESSILRLSHAQHQHTVTQRPRRSPRTGGQRIECDRCDGFPNGLEGKHDLPKDKERSLKLDFFDYTCLQEDIHAGGHAMLPAMRAAVTTMISYDQLPGLGNISAAITAPTSLANQPQDAVRSCEKDQNLAYPPARAARSTTRSTIKVSSGRYTGYWGEELTLAGLEYHFVLDLVRKSHAAVASDTAHAGIIDKQVGQDRSSSISMSLHTHLSRASPRYIDSTRTRFGL</sequence>
<feature type="region of interest" description="Disordered" evidence="1">
    <location>
        <begin position="1"/>
        <end position="33"/>
    </location>
</feature>